<dbReference type="InterPro" id="IPR036314">
    <property type="entry name" value="SOD_C_sf"/>
</dbReference>
<keyword evidence="4" id="KW-1185">Reference proteome</keyword>
<dbReference type="GO" id="GO:0046872">
    <property type="term" value="F:metal ion binding"/>
    <property type="evidence" value="ECO:0007669"/>
    <property type="project" value="InterPro"/>
</dbReference>
<gene>
    <name evidence="3" type="ORF">GcM3_186039</name>
</gene>
<dbReference type="GO" id="GO:0005737">
    <property type="term" value="C:cytoplasm"/>
    <property type="evidence" value="ECO:0007669"/>
    <property type="project" value="TreeGrafter"/>
</dbReference>
<dbReference type="Pfam" id="PF02777">
    <property type="entry name" value="Sod_Fe_C"/>
    <property type="match status" value="2"/>
</dbReference>
<proteinExistence type="predicted"/>
<evidence type="ECO:0000256" key="1">
    <source>
        <dbReference type="ARBA" id="ARBA00037226"/>
    </source>
</evidence>
<dbReference type="InterPro" id="IPR036324">
    <property type="entry name" value="Mn/Fe_SOD_N_sf"/>
</dbReference>
<dbReference type="GO" id="GO:0004784">
    <property type="term" value="F:superoxide dismutase activity"/>
    <property type="evidence" value="ECO:0007669"/>
    <property type="project" value="InterPro"/>
</dbReference>
<name>A0A420HJR6_9PEZI</name>
<organism evidence="3 4">
    <name type="scientific">Golovinomyces cichoracearum</name>
    <dbReference type="NCBI Taxonomy" id="62708"/>
    <lineage>
        <taxon>Eukaryota</taxon>
        <taxon>Fungi</taxon>
        <taxon>Dikarya</taxon>
        <taxon>Ascomycota</taxon>
        <taxon>Pezizomycotina</taxon>
        <taxon>Leotiomycetes</taxon>
        <taxon>Erysiphales</taxon>
        <taxon>Erysiphaceae</taxon>
        <taxon>Golovinomyces</taxon>
    </lineage>
</organism>
<sequence length="302" mass="34668">MSSLPTFIIATLKMIRQRIVRRSLCSKKFTRSTMSLPMLTQFAELDYIPRFMSKAGFELSWKHYQTLMLTRLQKITAGGAWENKDPKEIAINFARDPNNAAVFNYASMAHNNHFFFESIVRDKSSLGNMDTKLKEQLIRSFGSIETLKQEMLKTANAMFGPGFVWLIKDFDNKYTILATYLAGSPYPRAYYRQQPADAKSESTENLPKGLSEELKKKYSGQVVNQVGQFGPLSKSAKLPPGAPATFNPVLCINTWEHTYLPDYGLRPEILGGKQRYLENWWNKIDWRVVSYRAIGEKKDFVQ</sequence>
<reference evidence="3 4" key="1">
    <citation type="journal article" date="2018" name="BMC Genomics">
        <title>Comparative genome analyses reveal sequence features reflecting distinct modes of host-adaptation between dicot and monocot powdery mildew.</title>
        <authorList>
            <person name="Wu Y."/>
            <person name="Ma X."/>
            <person name="Pan Z."/>
            <person name="Kale S.D."/>
            <person name="Song Y."/>
            <person name="King H."/>
            <person name="Zhang Q."/>
            <person name="Presley C."/>
            <person name="Deng X."/>
            <person name="Wei C.I."/>
            <person name="Xiao S."/>
        </authorList>
    </citation>
    <scope>NUCLEOTIDE SEQUENCE [LARGE SCALE GENOMIC DNA]</scope>
    <source>
        <strain evidence="3">UMSG3</strain>
    </source>
</reference>
<dbReference type="SUPFAM" id="SSF46609">
    <property type="entry name" value="Fe,Mn superoxide dismutase (SOD), N-terminal domain"/>
    <property type="match status" value="1"/>
</dbReference>
<evidence type="ECO:0000313" key="4">
    <source>
        <dbReference type="Proteomes" id="UP000283383"/>
    </source>
</evidence>
<comment type="function">
    <text evidence="1">Component of the mitochondrial ribosome (mitoribosome), a dedicated translation machinery responsible for the synthesis of mitochondrial genome-encoded proteins, including at least some of the essential transmembrane subunits of the mitochondrial respiratory chain. The mitoribosomes are attached to the mitochondrial inner membrane and translation products are cotranslationally integrated into the membrane.</text>
</comment>
<dbReference type="GO" id="GO:0005840">
    <property type="term" value="C:ribosome"/>
    <property type="evidence" value="ECO:0007669"/>
    <property type="project" value="UniProtKB-KW"/>
</dbReference>
<keyword evidence="3" id="KW-0687">Ribonucleoprotein</keyword>
<dbReference type="AlphaFoldDB" id="A0A420HJR6"/>
<comment type="caution">
    <text evidence="3">The sequence shown here is derived from an EMBL/GenBank/DDBJ whole genome shotgun (WGS) entry which is preliminary data.</text>
</comment>
<keyword evidence="3" id="KW-0689">Ribosomal protein</keyword>
<accession>A0A420HJR6</accession>
<dbReference type="Proteomes" id="UP000283383">
    <property type="component" value="Unassembled WGS sequence"/>
</dbReference>
<dbReference type="STRING" id="62708.A0A420HJR6"/>
<dbReference type="EMBL" id="MCBQ01018694">
    <property type="protein sequence ID" value="RKF57653.1"/>
    <property type="molecule type" value="Genomic_DNA"/>
</dbReference>
<feature type="domain" description="Manganese/iron superoxide dismutase C-terminal" evidence="2">
    <location>
        <begin position="131"/>
        <end position="186"/>
    </location>
</feature>
<evidence type="ECO:0000259" key="2">
    <source>
        <dbReference type="Pfam" id="PF02777"/>
    </source>
</evidence>
<dbReference type="PANTHER" id="PTHR43595">
    <property type="entry name" value="37S RIBOSOMAL PROTEIN S26, MITOCHONDRIAL"/>
    <property type="match status" value="1"/>
</dbReference>
<protein>
    <submittedName>
        <fullName evidence="3">37S ribosomal protein S26, mitochondrial</fullName>
    </submittedName>
</protein>
<dbReference type="Gene3D" id="3.55.40.20">
    <property type="entry name" value="Iron/manganese superoxide dismutase, C-terminal domain"/>
    <property type="match status" value="1"/>
</dbReference>
<dbReference type="InterPro" id="IPR019832">
    <property type="entry name" value="Mn/Fe_SOD_C"/>
</dbReference>
<evidence type="ECO:0000313" key="3">
    <source>
        <dbReference type="EMBL" id="RKF57653.1"/>
    </source>
</evidence>
<dbReference type="SUPFAM" id="SSF54719">
    <property type="entry name" value="Fe,Mn superoxide dismutase (SOD), C-terminal domain"/>
    <property type="match status" value="1"/>
</dbReference>
<dbReference type="PANTHER" id="PTHR43595:SF2">
    <property type="entry name" value="SMALL RIBOSOMAL SUBUNIT PROTEIN MS42"/>
    <property type="match status" value="1"/>
</dbReference>
<feature type="domain" description="Manganese/iron superoxide dismutase C-terminal" evidence="2">
    <location>
        <begin position="246"/>
        <end position="291"/>
    </location>
</feature>